<dbReference type="GO" id="GO:0005524">
    <property type="term" value="F:ATP binding"/>
    <property type="evidence" value="ECO:0007669"/>
    <property type="project" value="UniProtKB-KW"/>
</dbReference>
<evidence type="ECO:0000313" key="9">
    <source>
        <dbReference type="Proteomes" id="UP000198711"/>
    </source>
</evidence>
<comment type="caution">
    <text evidence="8">The sequence shown here is derived from an EMBL/GenBank/DDBJ whole genome shotgun (WGS) entry which is preliminary data.</text>
</comment>
<evidence type="ECO:0000256" key="6">
    <source>
        <dbReference type="PIRNR" id="PIRNR000535"/>
    </source>
</evidence>
<dbReference type="PROSITE" id="PS00584">
    <property type="entry name" value="PFKB_KINASES_2"/>
    <property type="match status" value="1"/>
</dbReference>
<protein>
    <submittedName>
        <fullName evidence="8">6-phosphofructokinase 2</fullName>
    </submittedName>
</protein>
<dbReference type="EMBL" id="FNNO01000007">
    <property type="protein sequence ID" value="SDW92761.1"/>
    <property type="molecule type" value="Genomic_DNA"/>
</dbReference>
<dbReference type="CDD" id="cd01164">
    <property type="entry name" value="FruK_PfkB_like"/>
    <property type="match status" value="1"/>
</dbReference>
<organism evidence="8 9">
    <name type="scientific">Hydrobacter penzbergensis</name>
    <dbReference type="NCBI Taxonomy" id="1235997"/>
    <lineage>
        <taxon>Bacteria</taxon>
        <taxon>Pseudomonadati</taxon>
        <taxon>Bacteroidota</taxon>
        <taxon>Chitinophagia</taxon>
        <taxon>Chitinophagales</taxon>
        <taxon>Chitinophagaceae</taxon>
        <taxon>Hydrobacter</taxon>
    </lineage>
</organism>
<dbReference type="Pfam" id="PF00294">
    <property type="entry name" value="PfkB"/>
    <property type="match status" value="1"/>
</dbReference>
<dbReference type="FunFam" id="3.40.1190.20:FF:000001">
    <property type="entry name" value="Phosphofructokinase"/>
    <property type="match status" value="1"/>
</dbReference>
<dbReference type="RefSeq" id="WP_092723720.1">
    <property type="nucleotide sequence ID" value="NZ_FNNO01000007.1"/>
</dbReference>
<accession>A0A8X8IFK1</accession>
<keyword evidence="5" id="KW-0067">ATP-binding</keyword>
<evidence type="ECO:0000256" key="5">
    <source>
        <dbReference type="ARBA" id="ARBA00022840"/>
    </source>
</evidence>
<dbReference type="PANTHER" id="PTHR46566">
    <property type="entry name" value="1-PHOSPHOFRUCTOKINASE-RELATED"/>
    <property type="match status" value="1"/>
</dbReference>
<dbReference type="Proteomes" id="UP000198711">
    <property type="component" value="Unassembled WGS sequence"/>
</dbReference>
<proteinExistence type="inferred from homology"/>
<feature type="domain" description="Carbohydrate kinase PfkB" evidence="7">
    <location>
        <begin position="19"/>
        <end position="294"/>
    </location>
</feature>
<sequence length="308" mass="32867">MSFIVTITFSPCIDKSASIPALIPENKLRCSKIKLEPGGGGINVARAIKKIGGNATCILPSGGCTGKFLAHLLEKENIHTVIIDTANETRENFIIKDEGTGNQYRLGMPAGKLSKNEWKQCLNALNETADVRFIVLSGSLPPGVSATVFAQLARSAKKKNAKLIVDVSGDALKEAVTLGAYLIKPNLAELGTLVGVPKIKIDQVEKTAKEVIRQYQCEVIVVSLGRDGAILVTRDETYSVTPPQVKVKSTVGAGDSMVAGIVYSLANRSSLKQALQYGVACGTAATMNPGTELCHKRDADRLYLLLTQ</sequence>
<evidence type="ECO:0000256" key="1">
    <source>
        <dbReference type="ARBA" id="ARBA00010688"/>
    </source>
</evidence>
<evidence type="ECO:0000313" key="8">
    <source>
        <dbReference type="EMBL" id="SDW92761.1"/>
    </source>
</evidence>
<keyword evidence="2 6" id="KW-0808">Transferase</keyword>
<dbReference type="PROSITE" id="PS00583">
    <property type="entry name" value="PFKB_KINASES_1"/>
    <property type="match status" value="1"/>
</dbReference>
<evidence type="ECO:0000256" key="3">
    <source>
        <dbReference type="ARBA" id="ARBA00022741"/>
    </source>
</evidence>
<dbReference type="InterPro" id="IPR011611">
    <property type="entry name" value="PfkB_dom"/>
</dbReference>
<dbReference type="GO" id="GO:0005829">
    <property type="term" value="C:cytosol"/>
    <property type="evidence" value="ECO:0007669"/>
    <property type="project" value="TreeGrafter"/>
</dbReference>
<keyword evidence="9" id="KW-1185">Reference proteome</keyword>
<evidence type="ECO:0000256" key="2">
    <source>
        <dbReference type="ARBA" id="ARBA00022679"/>
    </source>
</evidence>
<dbReference type="PIRSF" id="PIRSF000535">
    <property type="entry name" value="1PFK/6PFK/LacC"/>
    <property type="match status" value="1"/>
</dbReference>
<dbReference type="AlphaFoldDB" id="A0A8X8IFK1"/>
<dbReference type="InterPro" id="IPR002173">
    <property type="entry name" value="Carboh/pur_kinase_PfkB_CS"/>
</dbReference>
<keyword evidence="3" id="KW-0547">Nucleotide-binding</keyword>
<name>A0A8X8IFK1_9BACT</name>
<gene>
    <name evidence="8" type="ORF">SAMN05444410_10768</name>
</gene>
<comment type="similarity">
    <text evidence="1">Belongs to the carbohydrate kinase PfkB family.</text>
</comment>
<dbReference type="InterPro" id="IPR029056">
    <property type="entry name" value="Ribokinase-like"/>
</dbReference>
<dbReference type="NCBIfam" id="TIGR03168">
    <property type="entry name" value="1-PFK"/>
    <property type="match status" value="1"/>
</dbReference>
<evidence type="ECO:0000256" key="4">
    <source>
        <dbReference type="ARBA" id="ARBA00022777"/>
    </source>
</evidence>
<evidence type="ECO:0000259" key="7">
    <source>
        <dbReference type="Pfam" id="PF00294"/>
    </source>
</evidence>
<keyword evidence="4" id="KW-0418">Kinase</keyword>
<dbReference type="Gene3D" id="3.40.1190.20">
    <property type="match status" value="1"/>
</dbReference>
<reference evidence="8 9" key="1">
    <citation type="submission" date="2016-10" db="EMBL/GenBank/DDBJ databases">
        <authorList>
            <person name="Varghese N."/>
            <person name="Submissions S."/>
        </authorList>
    </citation>
    <scope>NUCLEOTIDE SEQUENCE [LARGE SCALE GENOMIC DNA]</scope>
    <source>
        <strain evidence="8 9">DSM 25353</strain>
    </source>
</reference>
<dbReference type="InterPro" id="IPR017583">
    <property type="entry name" value="Tagatose/fructose_Pkinase"/>
</dbReference>
<dbReference type="GO" id="GO:0003872">
    <property type="term" value="F:6-phosphofructokinase activity"/>
    <property type="evidence" value="ECO:0007669"/>
    <property type="project" value="TreeGrafter"/>
</dbReference>
<dbReference type="SUPFAM" id="SSF53613">
    <property type="entry name" value="Ribokinase-like"/>
    <property type="match status" value="1"/>
</dbReference>
<dbReference type="PANTHER" id="PTHR46566:SF2">
    <property type="entry name" value="ATP-DEPENDENT 6-PHOSPHOFRUCTOKINASE ISOZYME 2"/>
    <property type="match status" value="1"/>
</dbReference>